<evidence type="ECO:0000313" key="2">
    <source>
        <dbReference type="EMBL" id="GBO29841.1"/>
    </source>
</evidence>
<feature type="compositionally biased region" description="Polar residues" evidence="1">
    <location>
        <begin position="128"/>
        <end position="145"/>
    </location>
</feature>
<protein>
    <submittedName>
        <fullName evidence="2">Uncharacterized protein</fullName>
    </submittedName>
</protein>
<comment type="caution">
    <text evidence="2">The sequence shown here is derived from an EMBL/GenBank/DDBJ whole genome shotgun (WGS) entry which is preliminary data.</text>
</comment>
<evidence type="ECO:0000313" key="3">
    <source>
        <dbReference type="Proteomes" id="UP000499080"/>
    </source>
</evidence>
<dbReference type="EMBL" id="BGPR01053033">
    <property type="protein sequence ID" value="GBO29841.1"/>
    <property type="molecule type" value="Genomic_DNA"/>
</dbReference>
<proteinExistence type="predicted"/>
<dbReference type="Proteomes" id="UP000499080">
    <property type="component" value="Unassembled WGS sequence"/>
</dbReference>
<organism evidence="2 3">
    <name type="scientific">Araneus ventricosus</name>
    <name type="common">Orbweaver spider</name>
    <name type="synonym">Epeira ventricosa</name>
    <dbReference type="NCBI Taxonomy" id="182803"/>
    <lineage>
        <taxon>Eukaryota</taxon>
        <taxon>Metazoa</taxon>
        <taxon>Ecdysozoa</taxon>
        <taxon>Arthropoda</taxon>
        <taxon>Chelicerata</taxon>
        <taxon>Arachnida</taxon>
        <taxon>Araneae</taxon>
        <taxon>Araneomorphae</taxon>
        <taxon>Entelegynae</taxon>
        <taxon>Araneoidea</taxon>
        <taxon>Araneidae</taxon>
        <taxon>Araneus</taxon>
    </lineage>
</organism>
<reference evidence="2 3" key="1">
    <citation type="journal article" date="2019" name="Sci. Rep.">
        <title>Orb-weaving spider Araneus ventricosus genome elucidates the spidroin gene catalogue.</title>
        <authorList>
            <person name="Kono N."/>
            <person name="Nakamura H."/>
            <person name="Ohtoshi R."/>
            <person name="Moran D.A.P."/>
            <person name="Shinohara A."/>
            <person name="Yoshida Y."/>
            <person name="Fujiwara M."/>
            <person name="Mori M."/>
            <person name="Tomita M."/>
            <person name="Arakawa K."/>
        </authorList>
    </citation>
    <scope>NUCLEOTIDE SEQUENCE [LARGE SCALE GENOMIC DNA]</scope>
</reference>
<dbReference type="AlphaFoldDB" id="A0A4Y2VYW3"/>
<feature type="compositionally biased region" description="Basic and acidic residues" evidence="1">
    <location>
        <begin position="154"/>
        <end position="198"/>
    </location>
</feature>
<keyword evidence="3" id="KW-1185">Reference proteome</keyword>
<accession>A0A4Y2VYW3</accession>
<name>A0A4Y2VYW3_ARAVE</name>
<evidence type="ECO:0000256" key="1">
    <source>
        <dbReference type="SAM" id="MobiDB-lite"/>
    </source>
</evidence>
<gene>
    <name evidence="2" type="ORF">AVEN_123578_1</name>
</gene>
<feature type="region of interest" description="Disordered" evidence="1">
    <location>
        <begin position="121"/>
        <end position="198"/>
    </location>
</feature>
<sequence length="198" mass="21801">MMIITGGSFRRRCGTTYYLRISNVAILCLSTCKDKEINAQMKITGSSLISAFGSLSHHWNRKRAFFFVCLDSSMLFPSTCTDQEKSSTGDSVGKLFYTEIGPLQINRKKLSAVRNAAAVASKPVKKSNTSAVKRTTGKGSKTVESATKKRKASRDKSPEKKKAAAAKDKKPRKASKDAGGKKRDYQSKRSREEEGSCR</sequence>